<evidence type="ECO:0000256" key="2">
    <source>
        <dbReference type="ARBA" id="ARBA00022803"/>
    </source>
</evidence>
<dbReference type="Pfam" id="PF13181">
    <property type="entry name" value="TPR_8"/>
    <property type="match status" value="1"/>
</dbReference>
<gene>
    <name evidence="4" type="ORF">HCN52_16890</name>
</gene>
<reference evidence="4 5" key="1">
    <citation type="submission" date="2020-03" db="EMBL/GenBank/DDBJ databases">
        <title>Draft genome of Streptomyces sp. ventii, isolated from the Axial Seamount in the Pacific Ocean, and resequencing of the two type strains Streptomyces lonarensis strain NCL 716 and Streptomyces bohaiensis strain 11A07.</title>
        <authorList>
            <person name="Loughran R.M."/>
            <person name="Pfannmuller K.M."/>
            <person name="Wasson B.J."/>
            <person name="Deadmond M.C."/>
            <person name="Paddock B.E."/>
            <person name="Koyack M.J."/>
            <person name="Gallegos D.A."/>
            <person name="Mitchell E.A."/>
            <person name="Ushijima B."/>
            <person name="Saw J.H."/>
            <person name="Mcphail K.L."/>
            <person name="Videau P."/>
        </authorList>
    </citation>
    <scope>NUCLEOTIDE SEQUENCE [LARGE SCALE GENOMIC DNA]</scope>
    <source>
        <strain evidence="4 5">11A07</strain>
    </source>
</reference>
<evidence type="ECO:0000313" key="5">
    <source>
        <dbReference type="Proteomes" id="UP000727056"/>
    </source>
</evidence>
<dbReference type="Proteomes" id="UP000727056">
    <property type="component" value="Unassembled WGS sequence"/>
</dbReference>
<dbReference type="InterPro" id="IPR013105">
    <property type="entry name" value="TPR_2"/>
</dbReference>
<dbReference type="Gene3D" id="1.25.40.10">
    <property type="entry name" value="Tetratricopeptide repeat domain"/>
    <property type="match status" value="3"/>
</dbReference>
<dbReference type="InterPro" id="IPR027417">
    <property type="entry name" value="P-loop_NTPase"/>
</dbReference>
<proteinExistence type="predicted"/>
<dbReference type="PANTHER" id="PTHR44858:SF1">
    <property type="entry name" value="UDP-N-ACETYLGLUCOSAMINE--PEPTIDE N-ACETYLGLUCOSAMINYLTRANSFERASE SPINDLY-RELATED"/>
    <property type="match status" value="1"/>
</dbReference>
<keyword evidence="1" id="KW-0677">Repeat</keyword>
<dbReference type="InterPro" id="IPR011990">
    <property type="entry name" value="TPR-like_helical_dom_sf"/>
</dbReference>
<evidence type="ECO:0000256" key="1">
    <source>
        <dbReference type="ARBA" id="ARBA00022737"/>
    </source>
</evidence>
<keyword evidence="5" id="KW-1185">Reference proteome</keyword>
<accession>A0ABX1CHC7</accession>
<keyword evidence="2 3" id="KW-0802">TPR repeat</keyword>
<protein>
    <submittedName>
        <fullName evidence="4">Tetratricopeptide repeat protein</fullName>
    </submittedName>
</protein>
<organism evidence="4 5">
    <name type="scientific">Streptomyces bohaiensis</name>
    <dbReference type="NCBI Taxonomy" id="1431344"/>
    <lineage>
        <taxon>Bacteria</taxon>
        <taxon>Bacillati</taxon>
        <taxon>Actinomycetota</taxon>
        <taxon>Actinomycetes</taxon>
        <taxon>Kitasatosporales</taxon>
        <taxon>Streptomycetaceae</taxon>
        <taxon>Streptomyces</taxon>
    </lineage>
</organism>
<dbReference type="PANTHER" id="PTHR44858">
    <property type="entry name" value="TETRATRICOPEPTIDE REPEAT PROTEIN 6"/>
    <property type="match status" value="1"/>
</dbReference>
<feature type="repeat" description="TPR" evidence="3">
    <location>
        <begin position="528"/>
        <end position="561"/>
    </location>
</feature>
<feature type="repeat" description="TPR" evidence="3">
    <location>
        <begin position="800"/>
        <end position="833"/>
    </location>
</feature>
<dbReference type="InterPro" id="IPR050498">
    <property type="entry name" value="Ycf3"/>
</dbReference>
<dbReference type="SMART" id="SM00028">
    <property type="entry name" value="TPR"/>
    <property type="match status" value="6"/>
</dbReference>
<dbReference type="InterPro" id="IPR019734">
    <property type="entry name" value="TPR_rpt"/>
</dbReference>
<dbReference type="SUPFAM" id="SSF52540">
    <property type="entry name" value="P-loop containing nucleoside triphosphate hydrolases"/>
    <property type="match status" value="1"/>
</dbReference>
<feature type="repeat" description="TPR" evidence="3">
    <location>
        <begin position="766"/>
        <end position="799"/>
    </location>
</feature>
<sequence>MADQPMSRREKLLQQQEPSFVGRSGELAVFEANLRRNENAREFRFLFHVRGQSGVGKSTLLERWKGYARGSGATVYLDDAVHGPQEAMKAIADQLALQGLPMKAFAKRFADLRRRQKAAEHGLPAGEGSPGAEGVAQAVLSAGGSAFGVPLGGDQLARSVGQLWGRRREQRDGELVDDPVSALTKVFVNDLAEAARDLYRVVLFFDVYERTGPGLDRWLRDLVKGERYGELPLKVVVVIAGQGKLAPAVWGEMSPHVEEVVLDSFTEEEARDLMARRGIADEDTVTAILDVSDRLPVLVDMLASHRPTGPGEVLDPADTAVERFLKWETDPTRRQAILDCALPQEVDADIYRALVGSEAVTGGESWLAALPFVTSHGGRYRYHDVVRTQILRLQRTRSATDWARRHTTLADHHAHQRTTLEPALPDVYDRWANEQWRDHRAAEMYHRLCANPHDTRLAILDDCVHAAGTSTETLTRWVRLIHHAGHDSGNTTLTERATALGNNTTEADPQTALRHILAEPGLPTTTRALAHHTRGQYHQATGDHPQAIADFTHAIRINPGNALALRFRAYSHLYVRAYDQVVADIDRARALTPDNAADHLLLSAAQHMTGNLDQAQVDLDRAAELDPDSGLPHLARCFAHFVAGDPHQALAELAHATSPGPEQELMHILRGWAHIGAGDPNQALAELAHATSPGPAQELAHIFRGFAHIGVGDPNQALAELAHATSPGPAQELAHLARGLAHIGVGDPNQALAELAHATSPGPEQELIHAARGFTHLTVGNYELAVADLSRAIDLNPSNEMNLASRGGAHYQLGHYYEAIADFSRAIELNPDNAWNHHARGSVHHAAGLLSAAAGDFDRAGELAPDEVQHGRWRNVVRYEVEGRGDEA</sequence>
<dbReference type="PROSITE" id="PS50293">
    <property type="entry name" value="TPR_REGION"/>
    <property type="match status" value="1"/>
</dbReference>
<dbReference type="PROSITE" id="PS50005">
    <property type="entry name" value="TPR"/>
    <property type="match status" value="3"/>
</dbReference>
<evidence type="ECO:0000256" key="3">
    <source>
        <dbReference type="PROSITE-ProRule" id="PRU00339"/>
    </source>
</evidence>
<dbReference type="RefSeq" id="WP_168089291.1">
    <property type="nucleotide sequence ID" value="NZ_BHZH01000291.1"/>
</dbReference>
<dbReference type="EMBL" id="JAAVJC010000166">
    <property type="protein sequence ID" value="NJQ16567.1"/>
    <property type="molecule type" value="Genomic_DNA"/>
</dbReference>
<name>A0ABX1CHC7_9ACTN</name>
<dbReference type="SUPFAM" id="SSF48452">
    <property type="entry name" value="TPR-like"/>
    <property type="match status" value="1"/>
</dbReference>
<dbReference type="Pfam" id="PF07719">
    <property type="entry name" value="TPR_2"/>
    <property type="match status" value="1"/>
</dbReference>
<dbReference type="Pfam" id="PF13414">
    <property type="entry name" value="TPR_11"/>
    <property type="match status" value="1"/>
</dbReference>
<evidence type="ECO:0000313" key="4">
    <source>
        <dbReference type="EMBL" id="NJQ16567.1"/>
    </source>
</evidence>
<comment type="caution">
    <text evidence="4">The sequence shown here is derived from an EMBL/GenBank/DDBJ whole genome shotgun (WGS) entry which is preliminary data.</text>
</comment>